<dbReference type="Pfam" id="PF00005">
    <property type="entry name" value="ABC_tran"/>
    <property type="match status" value="1"/>
</dbReference>
<feature type="domain" description="ABC transporter" evidence="5">
    <location>
        <begin position="5"/>
        <end position="230"/>
    </location>
</feature>
<evidence type="ECO:0000256" key="3">
    <source>
        <dbReference type="ARBA" id="ARBA00022840"/>
    </source>
</evidence>
<dbReference type="EC" id="3.6.3.-" evidence="6"/>
<evidence type="ECO:0000313" key="6">
    <source>
        <dbReference type="EMBL" id="QDT31406.1"/>
    </source>
</evidence>
<dbReference type="InterPro" id="IPR003593">
    <property type="entry name" value="AAA+_ATPase"/>
</dbReference>
<dbReference type="PROSITE" id="PS50893">
    <property type="entry name" value="ABC_TRANSPORTER_2"/>
    <property type="match status" value="1"/>
</dbReference>
<dbReference type="CDD" id="cd03255">
    <property type="entry name" value="ABC_MJ0796_LolCDE_FtsE"/>
    <property type="match status" value="1"/>
</dbReference>
<dbReference type="GO" id="GO:0005524">
    <property type="term" value="F:ATP binding"/>
    <property type="evidence" value="ECO:0007669"/>
    <property type="project" value="UniProtKB-KW"/>
</dbReference>
<dbReference type="PANTHER" id="PTHR42798">
    <property type="entry name" value="LIPOPROTEIN-RELEASING SYSTEM ATP-BINDING PROTEIN LOLD"/>
    <property type="match status" value="1"/>
</dbReference>
<dbReference type="PROSITE" id="PS00211">
    <property type="entry name" value="ABC_TRANSPORTER_1"/>
    <property type="match status" value="1"/>
</dbReference>
<dbReference type="InterPro" id="IPR027417">
    <property type="entry name" value="P-loop_NTPase"/>
</dbReference>
<dbReference type="InterPro" id="IPR017911">
    <property type="entry name" value="MacB-like_ATP-bd"/>
</dbReference>
<comment type="similarity">
    <text evidence="4">Belongs to the ABC transporter superfamily. Macrolide exporter (TC 3.A.1.122) family.</text>
</comment>
<evidence type="ECO:0000259" key="5">
    <source>
        <dbReference type="PROSITE" id="PS50893"/>
    </source>
</evidence>
<dbReference type="Proteomes" id="UP000315724">
    <property type="component" value="Chromosome"/>
</dbReference>
<evidence type="ECO:0000256" key="1">
    <source>
        <dbReference type="ARBA" id="ARBA00022448"/>
    </source>
</evidence>
<gene>
    <name evidence="6" type="primary">lolD_1</name>
    <name evidence="6" type="ORF">Mal48_06390</name>
</gene>
<dbReference type="Gene3D" id="3.40.50.300">
    <property type="entry name" value="P-loop containing nucleotide triphosphate hydrolases"/>
    <property type="match status" value="1"/>
</dbReference>
<name>A0A517QID9_9PLAN</name>
<sequence length="231" mass="24935">MSESLSVQSLSKSFSTSAGDLEILRGTNLSMTRGDSVAITGPSGSGKSTLLYIIGLLDEPTSGEVEIAGEFPLKFDQAAQARFRNQKIGFIFQDHHLLPQCTVLENVFLPTLATGGQDSDVQSRAEQLLERVGLSQRLHHRPSQLSGGERQRVAVCRALINQPLLLLADEPTGNLDPKTAESVGSLLLEIANEQQAMLICVTHSRELAGRFPTHYELSDGQLVDATNAGIK</sequence>
<proteinExistence type="inferred from homology"/>
<keyword evidence="6" id="KW-0449">Lipoprotein</keyword>
<dbReference type="RefSeq" id="WP_145195936.1">
    <property type="nucleotide sequence ID" value="NZ_CP036267.1"/>
</dbReference>
<dbReference type="InterPro" id="IPR003439">
    <property type="entry name" value="ABC_transporter-like_ATP-bd"/>
</dbReference>
<dbReference type="SUPFAM" id="SSF52540">
    <property type="entry name" value="P-loop containing nucleoside triphosphate hydrolases"/>
    <property type="match status" value="1"/>
</dbReference>
<dbReference type="FunFam" id="3.40.50.300:FF:000032">
    <property type="entry name" value="Export ABC transporter ATP-binding protein"/>
    <property type="match status" value="1"/>
</dbReference>
<dbReference type="GO" id="GO:0022857">
    <property type="term" value="F:transmembrane transporter activity"/>
    <property type="evidence" value="ECO:0007669"/>
    <property type="project" value="UniProtKB-ARBA"/>
</dbReference>
<keyword evidence="6" id="KW-0378">Hydrolase</keyword>
<dbReference type="GO" id="GO:0098796">
    <property type="term" value="C:membrane protein complex"/>
    <property type="evidence" value="ECO:0007669"/>
    <property type="project" value="UniProtKB-ARBA"/>
</dbReference>
<evidence type="ECO:0000256" key="4">
    <source>
        <dbReference type="ARBA" id="ARBA00038388"/>
    </source>
</evidence>
<keyword evidence="7" id="KW-1185">Reference proteome</keyword>
<dbReference type="EMBL" id="CP036267">
    <property type="protein sequence ID" value="QDT31406.1"/>
    <property type="molecule type" value="Genomic_DNA"/>
</dbReference>
<keyword evidence="2" id="KW-0547">Nucleotide-binding</keyword>
<dbReference type="GO" id="GO:0016887">
    <property type="term" value="F:ATP hydrolysis activity"/>
    <property type="evidence" value="ECO:0007669"/>
    <property type="project" value="InterPro"/>
</dbReference>
<organism evidence="6 7">
    <name type="scientific">Thalassoglobus polymorphus</name>
    <dbReference type="NCBI Taxonomy" id="2527994"/>
    <lineage>
        <taxon>Bacteria</taxon>
        <taxon>Pseudomonadati</taxon>
        <taxon>Planctomycetota</taxon>
        <taxon>Planctomycetia</taxon>
        <taxon>Planctomycetales</taxon>
        <taxon>Planctomycetaceae</taxon>
        <taxon>Thalassoglobus</taxon>
    </lineage>
</organism>
<evidence type="ECO:0000256" key="2">
    <source>
        <dbReference type="ARBA" id="ARBA00022741"/>
    </source>
</evidence>
<protein>
    <submittedName>
        <fullName evidence="6">Lipoprotein-releasing system ATP-binding protein LolD</fullName>
        <ecNumber evidence="6">3.6.3.-</ecNumber>
    </submittedName>
</protein>
<dbReference type="AlphaFoldDB" id="A0A517QID9"/>
<dbReference type="InterPro" id="IPR017871">
    <property type="entry name" value="ABC_transporter-like_CS"/>
</dbReference>
<evidence type="ECO:0000313" key="7">
    <source>
        <dbReference type="Proteomes" id="UP000315724"/>
    </source>
</evidence>
<dbReference type="KEGG" id="tpol:Mal48_06390"/>
<keyword evidence="3 6" id="KW-0067">ATP-binding</keyword>
<dbReference type="PANTHER" id="PTHR42798:SF2">
    <property type="entry name" value="ABC TRANSPORTER ATP-BINDING PROTEIN MG467-RELATED"/>
    <property type="match status" value="1"/>
</dbReference>
<reference evidence="6 7" key="1">
    <citation type="submission" date="2019-02" db="EMBL/GenBank/DDBJ databases">
        <title>Deep-cultivation of Planctomycetes and their phenomic and genomic characterization uncovers novel biology.</title>
        <authorList>
            <person name="Wiegand S."/>
            <person name="Jogler M."/>
            <person name="Boedeker C."/>
            <person name="Pinto D."/>
            <person name="Vollmers J."/>
            <person name="Rivas-Marin E."/>
            <person name="Kohn T."/>
            <person name="Peeters S.H."/>
            <person name="Heuer A."/>
            <person name="Rast P."/>
            <person name="Oberbeckmann S."/>
            <person name="Bunk B."/>
            <person name="Jeske O."/>
            <person name="Meyerdierks A."/>
            <person name="Storesund J.E."/>
            <person name="Kallscheuer N."/>
            <person name="Luecker S."/>
            <person name="Lage O.M."/>
            <person name="Pohl T."/>
            <person name="Merkel B.J."/>
            <person name="Hornburger P."/>
            <person name="Mueller R.-W."/>
            <person name="Bruemmer F."/>
            <person name="Labrenz M."/>
            <person name="Spormann A.M."/>
            <person name="Op den Camp H."/>
            <person name="Overmann J."/>
            <person name="Amann R."/>
            <person name="Jetten M.S.M."/>
            <person name="Mascher T."/>
            <person name="Medema M.H."/>
            <person name="Devos D.P."/>
            <person name="Kaster A.-K."/>
            <person name="Ovreas L."/>
            <person name="Rohde M."/>
            <person name="Galperin M.Y."/>
            <person name="Jogler C."/>
        </authorList>
    </citation>
    <scope>NUCLEOTIDE SEQUENCE [LARGE SCALE GENOMIC DNA]</scope>
    <source>
        <strain evidence="6 7">Mal48</strain>
    </source>
</reference>
<accession>A0A517QID9</accession>
<keyword evidence="1" id="KW-0813">Transport</keyword>
<dbReference type="OrthoDB" id="273392at2"/>
<dbReference type="SMART" id="SM00382">
    <property type="entry name" value="AAA"/>
    <property type="match status" value="1"/>
</dbReference>